<feature type="domain" description="Phage terminase large subunit GpA ATPase" evidence="2">
    <location>
        <begin position="46"/>
        <end position="300"/>
    </location>
</feature>
<dbReference type="InterPro" id="IPR046454">
    <property type="entry name" value="GpA_endonuclease"/>
</dbReference>
<comment type="caution">
    <text evidence="4">The sequence shown here is derived from an EMBL/GenBank/DDBJ whole genome shotgun (WGS) entry which is preliminary data.</text>
</comment>
<feature type="region of interest" description="Disordered" evidence="1">
    <location>
        <begin position="633"/>
        <end position="681"/>
    </location>
</feature>
<dbReference type="GO" id="GO:0004519">
    <property type="term" value="F:endonuclease activity"/>
    <property type="evidence" value="ECO:0007669"/>
    <property type="project" value="UniProtKB-KW"/>
</dbReference>
<dbReference type="HAMAP" id="MF_04144">
    <property type="entry name" value="TERL_LAMBDA"/>
    <property type="match status" value="1"/>
</dbReference>
<keyword evidence="4" id="KW-0540">Nuclease</keyword>
<accession>A0ABU7GWF3</accession>
<dbReference type="Proteomes" id="UP001329505">
    <property type="component" value="Unassembled WGS sequence"/>
</dbReference>
<dbReference type="Gene3D" id="3.40.50.300">
    <property type="entry name" value="P-loop containing nucleotide triphosphate hydrolases"/>
    <property type="match status" value="1"/>
</dbReference>
<dbReference type="Pfam" id="PF20454">
    <property type="entry name" value="GpA_nuclease"/>
    <property type="match status" value="1"/>
</dbReference>
<keyword evidence="4" id="KW-0378">Hydrolase</keyword>
<organism evidence="4 5">
    <name type="scientific">Pseudomonas soli</name>
    <dbReference type="NCBI Taxonomy" id="1306993"/>
    <lineage>
        <taxon>Bacteria</taxon>
        <taxon>Pseudomonadati</taxon>
        <taxon>Pseudomonadota</taxon>
        <taxon>Gammaproteobacteria</taxon>
        <taxon>Pseudomonadales</taxon>
        <taxon>Pseudomonadaceae</taxon>
        <taxon>Pseudomonas</taxon>
    </lineage>
</organism>
<dbReference type="PANTHER" id="PTHR34413">
    <property type="entry name" value="PROPHAGE TAIL FIBER ASSEMBLY PROTEIN HOMOLOG TFAE-RELATED-RELATED"/>
    <property type="match status" value="1"/>
</dbReference>
<evidence type="ECO:0000259" key="2">
    <source>
        <dbReference type="Pfam" id="PF05876"/>
    </source>
</evidence>
<evidence type="ECO:0000313" key="5">
    <source>
        <dbReference type="Proteomes" id="UP001329505"/>
    </source>
</evidence>
<sequence>MSSFQPWMTTLANAVRVGLSALFKEPPMTVVEWADKHFYLSSESSYQEGRWTTAPFQVAILNAMGNDLIREVNFVKSARLGYTKMLMAFIGYLIQHKKRNVLMYCPTEGDAAGVMKRHIEGMIRDVPVVLDLAPWYGMKHRDNTLEAKCFANRKMLWCLGGKAARNYREKSPDTVIYDELSKFDEDIEGEGAPTFLGDKRLEGATFKKSIRGSTPTEAEKCQITRAAIESPHDLRFNIKAPCCGAELVLQWGGKDEPFGVKWRLNEREEVEAAWYLCPHCQGGTFEYHQMVESAEATGRWVCERSGIWTRDSMQWFAPDGEPTVTPRSVTFSVWTGYSTFTTWADVATDFVKVGKDRGKLKTFVNTTLGEVWEEDQSEKLDWEQLRDRRETFGQVPARAVALFGGIDTQDDRYEGRVWAYGAGEEAWLVHRFILTGDPASIELRRKVGRELHRHFTRADGTVMRVERWCWDSGGHYSDEVRAESRKHGVQWVIPIFGASTYGKPIANFPRKKDKRSKVYLTEVGTDNAKELLYSRLKLQPDGPRPVPGCLHLPADEAICDDDELQQLTSERKKWVVIKGRRVMRWDAGGRRNEALDCAVYALAALRISQQRFGLDLDLLASQNPDTGVWEVEEHDEDDAPEVSVAPSPAAESAPEALPAPAPVTQPAATGWFDSGASGWLR</sequence>
<dbReference type="InterPro" id="IPR051220">
    <property type="entry name" value="TFA_Chaperone"/>
</dbReference>
<keyword evidence="5" id="KW-1185">Reference proteome</keyword>
<dbReference type="Pfam" id="PF05876">
    <property type="entry name" value="GpA_ATPase"/>
    <property type="match status" value="1"/>
</dbReference>
<evidence type="ECO:0000259" key="3">
    <source>
        <dbReference type="Pfam" id="PF20454"/>
    </source>
</evidence>
<evidence type="ECO:0000256" key="1">
    <source>
        <dbReference type="SAM" id="MobiDB-lite"/>
    </source>
</evidence>
<dbReference type="InterPro" id="IPR008866">
    <property type="entry name" value="Phage_lambda_GpA-like"/>
</dbReference>
<name>A0ABU7GWF3_9PSED</name>
<gene>
    <name evidence="4" type="ORF">V0R55_24640</name>
</gene>
<reference evidence="4 5" key="1">
    <citation type="submission" date="2024-01" db="EMBL/GenBank/DDBJ databases">
        <title>Unpublished Manusciprt.</title>
        <authorList>
            <person name="Duman M."/>
            <person name="Valdes E.G."/>
            <person name="Ajmi N."/>
            <person name="Altun S."/>
            <person name="Saticioglu I.B."/>
        </authorList>
    </citation>
    <scope>NUCLEOTIDE SEQUENCE [LARGE SCALE GENOMIC DNA]</scope>
    <source>
        <strain evidence="4 5">139P</strain>
    </source>
</reference>
<protein>
    <submittedName>
        <fullName evidence="4">Terminase gpA endonuclease subunit</fullName>
    </submittedName>
</protein>
<dbReference type="InterPro" id="IPR027417">
    <property type="entry name" value="P-loop_NTPase"/>
</dbReference>
<dbReference type="RefSeq" id="WP_330126534.1">
    <property type="nucleotide sequence ID" value="NZ_JAZDQQ010000032.1"/>
</dbReference>
<feature type="domain" description="Terminase large subunit GpA endonuclease" evidence="3">
    <location>
        <begin position="329"/>
        <end position="609"/>
    </location>
</feature>
<dbReference type="InterPro" id="IPR046453">
    <property type="entry name" value="GpA_ATPase"/>
</dbReference>
<proteinExistence type="inferred from homology"/>
<feature type="compositionally biased region" description="Low complexity" evidence="1">
    <location>
        <begin position="641"/>
        <end position="656"/>
    </location>
</feature>
<keyword evidence="4" id="KW-0255">Endonuclease</keyword>
<dbReference type="PANTHER" id="PTHR34413:SF2">
    <property type="entry name" value="PROPHAGE TAIL FIBER ASSEMBLY PROTEIN HOMOLOG TFAE-RELATED"/>
    <property type="match status" value="1"/>
</dbReference>
<dbReference type="EMBL" id="JAZDQQ010000032">
    <property type="protein sequence ID" value="MEE1883356.1"/>
    <property type="molecule type" value="Genomic_DNA"/>
</dbReference>
<evidence type="ECO:0000313" key="4">
    <source>
        <dbReference type="EMBL" id="MEE1883356.1"/>
    </source>
</evidence>